<gene>
    <name evidence="5" type="ORF">SOIL9_45670</name>
</gene>
<accession>A0A6P2CX43</accession>
<evidence type="ECO:0000259" key="4">
    <source>
        <dbReference type="PROSITE" id="PS50175"/>
    </source>
</evidence>
<dbReference type="PROSITE" id="PS50297">
    <property type="entry name" value="ANK_REP_REGION"/>
    <property type="match status" value="1"/>
</dbReference>
<dbReference type="SMART" id="SM00248">
    <property type="entry name" value="ANK"/>
    <property type="match status" value="3"/>
</dbReference>
<dbReference type="AlphaFoldDB" id="A0A6P2CX43"/>
<dbReference type="RefSeq" id="WP_162667921.1">
    <property type="nucleotide sequence ID" value="NZ_LR593886.1"/>
</dbReference>
<evidence type="ECO:0000256" key="1">
    <source>
        <dbReference type="ARBA" id="ARBA00022737"/>
    </source>
</evidence>
<protein>
    <recommendedName>
        <fullName evidence="4">Peptidase A2 domain-containing protein</fullName>
    </recommendedName>
</protein>
<proteinExistence type="predicted"/>
<dbReference type="PANTHER" id="PTHR24189">
    <property type="entry name" value="MYOTROPHIN"/>
    <property type="match status" value="1"/>
</dbReference>
<organism evidence="5 6">
    <name type="scientific">Gemmata massiliana</name>
    <dbReference type="NCBI Taxonomy" id="1210884"/>
    <lineage>
        <taxon>Bacteria</taxon>
        <taxon>Pseudomonadati</taxon>
        <taxon>Planctomycetota</taxon>
        <taxon>Planctomycetia</taxon>
        <taxon>Gemmatales</taxon>
        <taxon>Gemmataceae</taxon>
        <taxon>Gemmata</taxon>
    </lineage>
</organism>
<dbReference type="InterPro" id="IPR050745">
    <property type="entry name" value="Multifunctional_regulatory"/>
</dbReference>
<dbReference type="SUPFAM" id="SSF48403">
    <property type="entry name" value="Ankyrin repeat"/>
    <property type="match status" value="1"/>
</dbReference>
<keyword evidence="2 3" id="KW-0040">ANK repeat</keyword>
<dbReference type="GO" id="GO:0004190">
    <property type="term" value="F:aspartic-type endopeptidase activity"/>
    <property type="evidence" value="ECO:0007669"/>
    <property type="project" value="InterPro"/>
</dbReference>
<evidence type="ECO:0000256" key="2">
    <source>
        <dbReference type="ARBA" id="ARBA00023043"/>
    </source>
</evidence>
<dbReference type="KEGG" id="gms:SOIL9_45670"/>
<feature type="domain" description="Peptidase A2" evidence="4">
    <location>
        <begin position="101"/>
        <end position="118"/>
    </location>
</feature>
<keyword evidence="1" id="KW-0677">Repeat</keyword>
<evidence type="ECO:0000313" key="6">
    <source>
        <dbReference type="Proteomes" id="UP000464178"/>
    </source>
</evidence>
<dbReference type="EMBL" id="LR593886">
    <property type="protein sequence ID" value="VTR93147.1"/>
    <property type="molecule type" value="Genomic_DNA"/>
</dbReference>
<evidence type="ECO:0000256" key="3">
    <source>
        <dbReference type="PROSITE-ProRule" id="PRU00023"/>
    </source>
</evidence>
<name>A0A6P2CX43_9BACT</name>
<dbReference type="Pfam" id="PF12796">
    <property type="entry name" value="Ank_2"/>
    <property type="match status" value="1"/>
</dbReference>
<reference evidence="5 6" key="1">
    <citation type="submission" date="2019-05" db="EMBL/GenBank/DDBJ databases">
        <authorList>
            <consortium name="Science for Life Laboratories"/>
        </authorList>
    </citation>
    <scope>NUCLEOTIDE SEQUENCE [LARGE SCALE GENOMIC DNA]</scope>
    <source>
        <strain evidence="5">Soil9</strain>
    </source>
</reference>
<dbReference type="PANTHER" id="PTHR24189:SF50">
    <property type="entry name" value="ANKYRIN REPEAT AND SOCS BOX PROTEIN 2"/>
    <property type="match status" value="1"/>
</dbReference>
<dbReference type="InterPro" id="IPR002110">
    <property type="entry name" value="Ankyrin_rpt"/>
</dbReference>
<dbReference type="Proteomes" id="UP000464178">
    <property type="component" value="Chromosome"/>
</dbReference>
<sequence>MDPFNLRGELLPEEQVWQDILERAYAAVDAHDPAGAIAAVTGHPRFASTFWSLPLLQYAIESGAVGAVGALLRAGVSADAVDELGATPLMIAAAVGNIEIVRLLLDAGADPNVLPEQHDRDVDPGQCGRSALYEALIREHRAVIDLLAPVTRPDIRALAEEAAARDRPPRN</sequence>
<dbReference type="PROSITE" id="PS50175">
    <property type="entry name" value="ASP_PROT_RETROV"/>
    <property type="match status" value="1"/>
</dbReference>
<keyword evidence="6" id="KW-1185">Reference proteome</keyword>
<dbReference type="InterPro" id="IPR036770">
    <property type="entry name" value="Ankyrin_rpt-contain_sf"/>
</dbReference>
<dbReference type="GO" id="GO:0006508">
    <property type="term" value="P:proteolysis"/>
    <property type="evidence" value="ECO:0007669"/>
    <property type="project" value="InterPro"/>
</dbReference>
<dbReference type="PROSITE" id="PS50088">
    <property type="entry name" value="ANK_REPEAT"/>
    <property type="match status" value="1"/>
</dbReference>
<feature type="repeat" description="ANK" evidence="3">
    <location>
        <begin position="84"/>
        <end position="116"/>
    </location>
</feature>
<dbReference type="InterPro" id="IPR001995">
    <property type="entry name" value="Peptidase_A2_cat"/>
</dbReference>
<evidence type="ECO:0000313" key="5">
    <source>
        <dbReference type="EMBL" id="VTR93147.1"/>
    </source>
</evidence>
<dbReference type="Gene3D" id="1.25.40.20">
    <property type="entry name" value="Ankyrin repeat-containing domain"/>
    <property type="match status" value="1"/>
</dbReference>